<keyword evidence="10" id="KW-0931">ER-Golgi transport</keyword>
<comment type="function">
    <text evidence="14">Component of the coat protein complex II (COPII) which promotes the formation of transport vesicles from the endoplasmic reticulum (ER). The coat has two main functions, the physical deformation of the endoplasmic reticulum membrane into vesicles and the selection of cargo molecules.</text>
</comment>
<evidence type="ECO:0000256" key="16">
    <source>
        <dbReference type="SAM" id="MobiDB-lite"/>
    </source>
</evidence>
<dbReference type="SUPFAM" id="SSF50978">
    <property type="entry name" value="WD40 repeat-like"/>
    <property type="match status" value="1"/>
</dbReference>
<feature type="repeat" description="WD" evidence="15">
    <location>
        <begin position="104"/>
        <end position="139"/>
    </location>
</feature>
<evidence type="ECO:0000256" key="3">
    <source>
        <dbReference type="ARBA" id="ARBA00009358"/>
    </source>
</evidence>
<evidence type="ECO:0000256" key="1">
    <source>
        <dbReference type="ARBA" id="ARBA00004299"/>
    </source>
</evidence>
<dbReference type="GO" id="GO:0070863">
    <property type="term" value="P:positive regulation of protein exit from endoplasmic reticulum"/>
    <property type="evidence" value="ECO:0007669"/>
    <property type="project" value="EnsemblFungi"/>
</dbReference>
<feature type="compositionally biased region" description="Polar residues" evidence="16">
    <location>
        <begin position="1118"/>
        <end position="1129"/>
    </location>
</feature>
<dbReference type="GO" id="GO:1902953">
    <property type="term" value="P:positive regulation of ER to Golgi vesicle-mediated transport"/>
    <property type="evidence" value="ECO:0007669"/>
    <property type="project" value="EnsemblFungi"/>
</dbReference>
<dbReference type="Gene3D" id="1.25.40.980">
    <property type="match status" value="1"/>
</dbReference>
<dbReference type="SUPFAM" id="SSF47938">
    <property type="entry name" value="Functional domain of the splicing factor Prp18"/>
    <property type="match status" value="1"/>
</dbReference>
<dbReference type="VEuPathDB" id="FungiDB:CAGL0J08998g"/>
<dbReference type="InterPro" id="IPR036322">
    <property type="entry name" value="WD40_repeat_dom_sf"/>
</dbReference>
<evidence type="ECO:0000256" key="14">
    <source>
        <dbReference type="ARBA" id="ARBA00025471"/>
    </source>
</evidence>
<evidence type="ECO:0000256" key="11">
    <source>
        <dbReference type="ARBA" id="ARBA00022927"/>
    </source>
</evidence>
<name>A0A0W0CF47_CANGB</name>
<dbReference type="InterPro" id="IPR021614">
    <property type="entry name" value="Sec31"/>
</dbReference>
<dbReference type="Gene3D" id="6.10.140.1600">
    <property type="match status" value="1"/>
</dbReference>
<dbReference type="PANTHER" id="PTHR13923:SF11">
    <property type="entry name" value="SECRETORY 31, ISOFORM D"/>
    <property type="match status" value="1"/>
</dbReference>
<dbReference type="Proteomes" id="UP000054886">
    <property type="component" value="Unassembled WGS sequence"/>
</dbReference>
<dbReference type="VEuPathDB" id="FungiDB:B1J91_J08998g"/>
<protein>
    <recommendedName>
        <fullName evidence="5">Protein transport protein SEC31</fullName>
    </recommendedName>
    <alternativeName>
        <fullName evidence="4">Protein transport protein sec31</fullName>
    </alternativeName>
</protein>
<gene>
    <name evidence="18" type="ORF">AO440_003151</name>
</gene>
<sequence>MVRIAEYSRTATFAWSNDRIPYLVSGTASGTIDADFSNESKLELWSLLGTDADKPSHSVSTDAKFKDLDWSADNKYIAGAMDNGAVEIYEFNSSKQELKKQGSFKNHSTVVRTVKFNSKQNNVLLSGGNSQEIFIWDLNKLLDSKANYQPLTPGVSMSPIDEIHSLSWNKSLAHVFASASNSSFASIWDLKAKKEVIHLSYTSQNTGLKSDFSAVEWHPLNSTRVATATSNDNEPLILVWDLRNSNTPLQTLSAANNQGHGHSKGILSLDWCQQDENLLLSSARDSSVMLWNPQSGEALTEYNTTGNWCFKSKFAPQAPDLFAFATLDGKKIEVQTLQNYETTLDEEVSKTKQQESETDFWNHVSEEKAEIKSTVVHLQAPSWYGNKSASAQWAFGGKLVQVTKDGKGVEVNKPEITDLKSDDTLKNALASKDFQPLINQRLVKVVNETNEEDWNLLEKLSMDGKEEFLKEALELDEEEDEEKDQEGKDGDEFFQKIESNFQPSGSFKIDSSEESVINNILSGNNSKAVSELLKSGSILEAFVIAVTCNDEKLKEDVKDAYFAAHGKESSLSRVLFSSSKKNSDDIVENLDISQWKYITKSIYNFHANDEVERTNKLLQLGDRLLANKNRQDALVIYIAAGSLDKIATVWLNEFSTLENKIKDQEKTIYEAHIECLTEFVERFTILSNFVGKKQKITNESLISKFLEFINITSATGNFDLALLFLDILPEDNEYVIAEKKRVMVASGKVVDQSQSRKGKYGSHANLASAGFSGHAKQPVNLPPTAAPFAAQTMGGYAPQAAGAVPTPAVPVPQTRNASVSIKSNPYGPAGTNVGTSDNKFNAYAPPTHTQVPVATPVTSSFIPPANPYSNVAAQSLAMAAEQNAMSPNLAGSAPPVKSPSVYSGQTPHLNKKANDGWNDLALPVKEKPQRAKPVTVAPSPILAPATNGAATAVPTKSIGTVFPPTGGNSRVPSSMVSPPPPQKRASRTPSLINIDDVVNARPKAHTSIYAPQTTQAGPAPVAPQSDIPLAPTANPYAPNQSVGSTPLQKPVNPYAPPAQQAGIPSAANPYASQIPSKAPVNAPPPMSSKKAPVGPPPMSSRKKAHEGKTLSHEAASVLDSSKPVQTQPIASELSREPAPVPTSASQTQVPPPVQETPARNTISPIDMAAPAVEQGISAAQQPIRDFFSSELARVTPLTPKEYNKQLKDCDKRLKILFTHLEKNLLSQPTVDKLLHIIELLKEKKYHEAMEVHKDIATNHAEEGGNWLTGVKRLISISEATA</sequence>
<dbReference type="Gene3D" id="2.20.25.400">
    <property type="match status" value="1"/>
</dbReference>
<accession>A0A0W0CF47</accession>
<keyword evidence="12" id="KW-0472">Membrane</keyword>
<evidence type="ECO:0000256" key="13">
    <source>
        <dbReference type="ARBA" id="ARBA00023329"/>
    </source>
</evidence>
<feature type="domain" description="SRA1/Sec31" evidence="17">
    <location>
        <begin position="1150"/>
        <end position="1275"/>
    </location>
</feature>
<keyword evidence="8" id="KW-0677">Repeat</keyword>
<dbReference type="InterPro" id="IPR040251">
    <property type="entry name" value="SEC31-like"/>
</dbReference>
<comment type="caution">
    <text evidence="18">The sequence shown here is derived from an EMBL/GenBank/DDBJ whole genome shotgun (WGS) entry which is preliminary data.</text>
</comment>
<keyword evidence="6" id="KW-0813">Transport</keyword>
<keyword evidence="9" id="KW-0256">Endoplasmic reticulum</keyword>
<keyword evidence="13" id="KW-0968">Cytoplasmic vesicle</keyword>
<feature type="compositionally biased region" description="Polar residues" evidence="16">
    <location>
        <begin position="1037"/>
        <end position="1047"/>
    </location>
</feature>
<dbReference type="InterPro" id="IPR001680">
    <property type="entry name" value="WD40_rpt"/>
</dbReference>
<dbReference type="GO" id="GO:0007029">
    <property type="term" value="P:endoplasmic reticulum organization"/>
    <property type="evidence" value="ECO:0007669"/>
    <property type="project" value="TreeGrafter"/>
</dbReference>
<dbReference type="SMART" id="SM00320">
    <property type="entry name" value="WD40"/>
    <property type="match status" value="5"/>
</dbReference>
<evidence type="ECO:0000259" key="17">
    <source>
        <dbReference type="Pfam" id="PF07304"/>
    </source>
</evidence>
<evidence type="ECO:0000256" key="12">
    <source>
        <dbReference type="ARBA" id="ARBA00023136"/>
    </source>
</evidence>
<dbReference type="Gene3D" id="1.20.940.10">
    <property type="entry name" value="Functional domain of the splicing factor Prp18"/>
    <property type="match status" value="1"/>
</dbReference>
<dbReference type="VEuPathDB" id="FungiDB:GVI51_J08833"/>
<evidence type="ECO:0000256" key="4">
    <source>
        <dbReference type="ARBA" id="ARBA00013507"/>
    </source>
</evidence>
<evidence type="ECO:0000256" key="15">
    <source>
        <dbReference type="PROSITE-ProRule" id="PRU00221"/>
    </source>
</evidence>
<evidence type="ECO:0000256" key="2">
    <source>
        <dbReference type="ARBA" id="ARBA00004397"/>
    </source>
</evidence>
<dbReference type="VEuPathDB" id="FungiDB:GWK60_J08811"/>
<proteinExistence type="inferred from homology"/>
<comment type="similarity">
    <text evidence="3">Belongs to the WD repeat SEC31 family.</text>
</comment>
<dbReference type="PROSITE" id="PS50294">
    <property type="entry name" value="WD_REPEATS_REGION"/>
    <property type="match status" value="2"/>
</dbReference>
<dbReference type="GO" id="GO:0005198">
    <property type="term" value="F:structural molecule activity"/>
    <property type="evidence" value="ECO:0007669"/>
    <property type="project" value="EnsemblFungi"/>
</dbReference>
<dbReference type="Pfam" id="PF11549">
    <property type="entry name" value="Sec31"/>
    <property type="match status" value="1"/>
</dbReference>
<dbReference type="InterPro" id="IPR009917">
    <property type="entry name" value="SRA1/Sec31"/>
</dbReference>
<keyword evidence="11" id="KW-0653">Protein transport</keyword>
<evidence type="ECO:0000313" key="18">
    <source>
        <dbReference type="EMBL" id="KTB10457.1"/>
    </source>
</evidence>
<dbReference type="EMBL" id="LLZZ01000053">
    <property type="protein sequence ID" value="KTB10457.1"/>
    <property type="molecule type" value="Genomic_DNA"/>
</dbReference>
<dbReference type="InterPro" id="IPR015943">
    <property type="entry name" value="WD40/YVTN_repeat-like_dom_sf"/>
</dbReference>
<dbReference type="GO" id="GO:0015031">
    <property type="term" value="P:protein transport"/>
    <property type="evidence" value="ECO:0007669"/>
    <property type="project" value="UniProtKB-KW"/>
</dbReference>
<dbReference type="GO" id="GO:0030127">
    <property type="term" value="C:COPII vesicle coat"/>
    <property type="evidence" value="ECO:0007669"/>
    <property type="project" value="EnsemblFungi"/>
</dbReference>
<dbReference type="PROSITE" id="PS50082">
    <property type="entry name" value="WD_REPEATS_2"/>
    <property type="match status" value="2"/>
</dbReference>
<dbReference type="Pfam" id="PF00400">
    <property type="entry name" value="WD40"/>
    <property type="match status" value="2"/>
</dbReference>
<feature type="repeat" description="WD" evidence="15">
    <location>
        <begin position="259"/>
        <end position="301"/>
    </location>
</feature>
<evidence type="ECO:0000256" key="9">
    <source>
        <dbReference type="ARBA" id="ARBA00022824"/>
    </source>
</evidence>
<keyword evidence="7 15" id="KW-0853">WD repeat</keyword>
<evidence type="ECO:0000256" key="10">
    <source>
        <dbReference type="ARBA" id="ARBA00022892"/>
    </source>
</evidence>
<feature type="region of interest" description="Disordered" evidence="16">
    <location>
        <begin position="956"/>
        <end position="991"/>
    </location>
</feature>
<evidence type="ECO:0000313" key="19">
    <source>
        <dbReference type="Proteomes" id="UP000054886"/>
    </source>
</evidence>
<dbReference type="PANTHER" id="PTHR13923">
    <property type="entry name" value="SEC31-RELATED PROTEIN"/>
    <property type="match status" value="1"/>
</dbReference>
<dbReference type="GO" id="GO:0090110">
    <property type="term" value="P:COPII-coated vesicle cargo loading"/>
    <property type="evidence" value="ECO:0007669"/>
    <property type="project" value="TreeGrafter"/>
</dbReference>
<reference evidence="18 19" key="1">
    <citation type="submission" date="2015-10" db="EMBL/GenBank/DDBJ databases">
        <title>Draft genomes sequences of Candida glabrata isolates 1A, 1B, 2A, 2B, 3A and 3B.</title>
        <authorList>
            <person name="Haavelsrud O.E."/>
            <person name="Gaustad P."/>
        </authorList>
    </citation>
    <scope>NUCLEOTIDE SEQUENCE [LARGE SCALE GENOMIC DNA]</scope>
    <source>
        <strain evidence="18">910700640</strain>
    </source>
</reference>
<evidence type="ECO:0000256" key="8">
    <source>
        <dbReference type="ARBA" id="ARBA00022737"/>
    </source>
</evidence>
<evidence type="ECO:0000256" key="7">
    <source>
        <dbReference type="ARBA" id="ARBA00022574"/>
    </source>
</evidence>
<dbReference type="GO" id="GO:0070971">
    <property type="term" value="C:endoplasmic reticulum exit site"/>
    <property type="evidence" value="ECO:0007669"/>
    <property type="project" value="TreeGrafter"/>
</dbReference>
<dbReference type="Gene3D" id="2.130.10.10">
    <property type="entry name" value="YVTN repeat-like/Quinoprotein amine dehydrogenase"/>
    <property type="match status" value="1"/>
</dbReference>
<evidence type="ECO:0000256" key="6">
    <source>
        <dbReference type="ARBA" id="ARBA00022448"/>
    </source>
</evidence>
<evidence type="ECO:0000256" key="5">
    <source>
        <dbReference type="ARBA" id="ARBA00021236"/>
    </source>
</evidence>
<comment type="subcellular location">
    <subcellularLocation>
        <location evidence="1">Cytoplasmic vesicle</location>
        <location evidence="1">COPII-coated vesicle membrane</location>
        <topology evidence="1">Peripheral membrane protein</topology>
        <orientation evidence="1">Cytoplasmic side</orientation>
    </subcellularLocation>
    <subcellularLocation>
        <location evidence="2">Endoplasmic reticulum membrane</location>
        <topology evidence="2">Peripheral membrane protein</topology>
        <orientation evidence="2">Cytoplasmic side</orientation>
    </subcellularLocation>
</comment>
<dbReference type="GO" id="GO:0005789">
    <property type="term" value="C:endoplasmic reticulum membrane"/>
    <property type="evidence" value="ECO:0007669"/>
    <property type="project" value="UniProtKB-SubCell"/>
</dbReference>
<feature type="region of interest" description="Disordered" evidence="16">
    <location>
        <begin position="1010"/>
        <end position="1157"/>
    </location>
</feature>
<dbReference type="Pfam" id="PF07304">
    <property type="entry name" value="SRA1"/>
    <property type="match status" value="1"/>
</dbReference>
<organism evidence="18 19">
    <name type="scientific">Candida glabrata</name>
    <name type="common">Yeast</name>
    <name type="synonym">Torulopsis glabrata</name>
    <dbReference type="NCBI Taxonomy" id="5478"/>
    <lineage>
        <taxon>Eukaryota</taxon>
        <taxon>Fungi</taxon>
        <taxon>Dikarya</taxon>
        <taxon>Ascomycota</taxon>
        <taxon>Saccharomycotina</taxon>
        <taxon>Saccharomycetes</taxon>
        <taxon>Saccharomycetales</taxon>
        <taxon>Saccharomycetaceae</taxon>
        <taxon>Nakaseomyces</taxon>
    </lineage>
</organism>